<dbReference type="AlphaFoldDB" id="A0A644WKK4"/>
<sequence length="166" mass="18228">MKNLKIFAVLLFVMGMITASCEGPEGPRGPAGAAGTNGTDGNANVVVYGFPGVTMSTSTDYTSFTLPVSSGMLDSSIVLPYFYQYNWYQAGSLGYGGYYNTRYWINTFSSLVGIGITNPDGTTYTGTDQIWDSVRIFLIPANQFYAAEPEVDFTNYYEVQSYFNQK</sequence>
<evidence type="ECO:0008006" key="2">
    <source>
        <dbReference type="Google" id="ProtNLM"/>
    </source>
</evidence>
<dbReference type="EMBL" id="VSSQ01000910">
    <property type="protein sequence ID" value="MPM02943.1"/>
    <property type="molecule type" value="Genomic_DNA"/>
</dbReference>
<comment type="caution">
    <text evidence="1">The sequence shown here is derived from an EMBL/GenBank/DDBJ whole genome shotgun (WGS) entry which is preliminary data.</text>
</comment>
<protein>
    <recommendedName>
        <fullName evidence="2">Collagen-like protein</fullName>
    </recommendedName>
</protein>
<evidence type="ECO:0000313" key="1">
    <source>
        <dbReference type="EMBL" id="MPM02943.1"/>
    </source>
</evidence>
<reference evidence="1" key="1">
    <citation type="submission" date="2019-08" db="EMBL/GenBank/DDBJ databases">
        <authorList>
            <person name="Kucharzyk K."/>
            <person name="Murdoch R.W."/>
            <person name="Higgins S."/>
            <person name="Loffler F."/>
        </authorList>
    </citation>
    <scope>NUCLEOTIDE SEQUENCE</scope>
</reference>
<organism evidence="1">
    <name type="scientific">bioreactor metagenome</name>
    <dbReference type="NCBI Taxonomy" id="1076179"/>
    <lineage>
        <taxon>unclassified sequences</taxon>
        <taxon>metagenomes</taxon>
        <taxon>ecological metagenomes</taxon>
    </lineage>
</organism>
<name>A0A644WKK4_9ZZZZ</name>
<proteinExistence type="predicted"/>
<gene>
    <name evidence="1" type="ORF">SDC9_49202</name>
</gene>
<dbReference type="PROSITE" id="PS51257">
    <property type="entry name" value="PROKAR_LIPOPROTEIN"/>
    <property type="match status" value="1"/>
</dbReference>
<accession>A0A644WKK4</accession>